<dbReference type="OrthoDB" id="67158at2"/>
<dbReference type="RefSeq" id="WP_052763206.1">
    <property type="nucleotide sequence ID" value="NZ_LBMC01000090.1"/>
</dbReference>
<dbReference type="InterPro" id="IPR036388">
    <property type="entry name" value="WH-like_DNA-bd_sf"/>
</dbReference>
<gene>
    <name evidence="5" type="ORF">SAMN04488563_2028</name>
</gene>
<evidence type="ECO:0000256" key="1">
    <source>
        <dbReference type="ARBA" id="ARBA00023015"/>
    </source>
</evidence>
<dbReference type="InterPro" id="IPR052362">
    <property type="entry name" value="HTH-GbsR_regulator"/>
</dbReference>
<accession>A0A1H2IUH5</accession>
<dbReference type="PANTHER" id="PTHR38465:SF2">
    <property type="entry name" value="HTH-TYPE TRANSCRIPTIONAL REGULATOR MMPR5"/>
    <property type="match status" value="1"/>
</dbReference>
<organism evidence="5 6">
    <name type="scientific">Jiangella alkaliphila</name>
    <dbReference type="NCBI Taxonomy" id="419479"/>
    <lineage>
        <taxon>Bacteria</taxon>
        <taxon>Bacillati</taxon>
        <taxon>Actinomycetota</taxon>
        <taxon>Actinomycetes</taxon>
        <taxon>Jiangellales</taxon>
        <taxon>Jiangellaceae</taxon>
        <taxon>Jiangella</taxon>
    </lineage>
</organism>
<dbReference type="EMBL" id="LT629791">
    <property type="protein sequence ID" value="SDU47834.1"/>
    <property type="molecule type" value="Genomic_DNA"/>
</dbReference>
<evidence type="ECO:0000259" key="4">
    <source>
        <dbReference type="Pfam" id="PF12802"/>
    </source>
</evidence>
<evidence type="ECO:0000313" key="5">
    <source>
        <dbReference type="EMBL" id="SDU47834.1"/>
    </source>
</evidence>
<sequence>MTPADDLAAVLARSGWSRVAARVLAVLMLTDEPLSSADLAAELRASAGSVSTAIRELTGRGDVRELRVPGSRRHWFRAADDLGDGAVVHDGAQLLRSAAIVAELLAGLGPDEDGPRRRLTRLQDRLVWLDGHLQRMDSAWADHVRHRDHAS</sequence>
<keyword evidence="3" id="KW-0804">Transcription</keyword>
<dbReference type="GO" id="GO:0003677">
    <property type="term" value="F:DNA binding"/>
    <property type="evidence" value="ECO:0007669"/>
    <property type="project" value="UniProtKB-KW"/>
</dbReference>
<dbReference type="SUPFAM" id="SSF46785">
    <property type="entry name" value="Winged helix' DNA-binding domain"/>
    <property type="match status" value="1"/>
</dbReference>
<protein>
    <recommendedName>
        <fullName evidence="4">HTH marR-type domain-containing protein</fullName>
    </recommendedName>
</protein>
<proteinExistence type="predicted"/>
<dbReference type="Gene3D" id="1.10.10.10">
    <property type="entry name" value="Winged helix-like DNA-binding domain superfamily/Winged helix DNA-binding domain"/>
    <property type="match status" value="1"/>
</dbReference>
<dbReference type="Proteomes" id="UP000182977">
    <property type="component" value="Chromosome I"/>
</dbReference>
<reference evidence="6" key="1">
    <citation type="submission" date="2016-10" db="EMBL/GenBank/DDBJ databases">
        <authorList>
            <person name="Varghese N."/>
            <person name="Submissions S."/>
        </authorList>
    </citation>
    <scope>NUCLEOTIDE SEQUENCE [LARGE SCALE GENOMIC DNA]</scope>
    <source>
        <strain evidence="6">DSM 45079</strain>
    </source>
</reference>
<dbReference type="InterPro" id="IPR000835">
    <property type="entry name" value="HTH_MarR-typ"/>
</dbReference>
<dbReference type="Pfam" id="PF12802">
    <property type="entry name" value="MarR_2"/>
    <property type="match status" value="1"/>
</dbReference>
<keyword evidence="1" id="KW-0805">Transcription regulation</keyword>
<dbReference type="AlphaFoldDB" id="A0A1H2IUH5"/>
<evidence type="ECO:0000256" key="3">
    <source>
        <dbReference type="ARBA" id="ARBA00023163"/>
    </source>
</evidence>
<keyword evidence="6" id="KW-1185">Reference proteome</keyword>
<keyword evidence="2" id="KW-0238">DNA-binding</keyword>
<evidence type="ECO:0000313" key="6">
    <source>
        <dbReference type="Proteomes" id="UP000182977"/>
    </source>
</evidence>
<name>A0A1H2IUH5_9ACTN</name>
<evidence type="ECO:0000256" key="2">
    <source>
        <dbReference type="ARBA" id="ARBA00023125"/>
    </source>
</evidence>
<dbReference type="PANTHER" id="PTHR38465">
    <property type="entry name" value="HTH-TYPE TRANSCRIPTIONAL REGULATOR MJ1563-RELATED"/>
    <property type="match status" value="1"/>
</dbReference>
<dbReference type="InterPro" id="IPR036390">
    <property type="entry name" value="WH_DNA-bd_sf"/>
</dbReference>
<dbReference type="GO" id="GO:0003700">
    <property type="term" value="F:DNA-binding transcription factor activity"/>
    <property type="evidence" value="ECO:0007669"/>
    <property type="project" value="InterPro"/>
</dbReference>
<feature type="domain" description="HTH marR-type" evidence="4">
    <location>
        <begin position="17"/>
        <end position="73"/>
    </location>
</feature>
<dbReference type="STRING" id="419479.SAMN04488563_2028"/>